<keyword evidence="1" id="KW-0732">Signal</keyword>
<feature type="chain" id="PRO_5031368002" evidence="1">
    <location>
        <begin position="20"/>
        <end position="135"/>
    </location>
</feature>
<gene>
    <name evidence="2" type="ORF">GGR33_000981</name>
</gene>
<evidence type="ECO:0000256" key="1">
    <source>
        <dbReference type="SAM" id="SignalP"/>
    </source>
</evidence>
<dbReference type="Proteomes" id="UP000517759">
    <property type="component" value="Unassembled WGS sequence"/>
</dbReference>
<evidence type="ECO:0000313" key="3">
    <source>
        <dbReference type="Proteomes" id="UP000517759"/>
    </source>
</evidence>
<comment type="caution">
    <text evidence="2">The sequence shown here is derived from an EMBL/GenBank/DDBJ whole genome shotgun (WGS) entry which is preliminary data.</text>
</comment>
<protein>
    <submittedName>
        <fullName evidence="2">Uncharacterized protein</fullName>
    </submittedName>
</protein>
<sequence length="135" mass="14850">MRIVAGIVLAVLSSGLAQAQTRGAMLCSEDVSFKPKEHPAKDGSLVDPTATRRYSLVWSYEYLNLISAGKTEFFECLKIKPRLNEGGPRNSIKCQNGIYFITIDLTKFTFIRANLDPQNLANVEIAHGSCKLIGS</sequence>
<dbReference type="RefSeq" id="WP_183502505.1">
    <property type="nucleotide sequence ID" value="NZ_BSPG01000003.1"/>
</dbReference>
<feature type="signal peptide" evidence="1">
    <location>
        <begin position="1"/>
        <end position="19"/>
    </location>
</feature>
<dbReference type="AlphaFoldDB" id="A0A7W6ADW3"/>
<name>A0A7W6ADW3_9HYPH</name>
<evidence type="ECO:0000313" key="2">
    <source>
        <dbReference type="EMBL" id="MBB3901495.1"/>
    </source>
</evidence>
<dbReference type="EMBL" id="JACIDN010000002">
    <property type="protein sequence ID" value="MBB3901495.1"/>
    <property type="molecule type" value="Genomic_DNA"/>
</dbReference>
<accession>A0A7W6ADW3</accession>
<reference evidence="2 3" key="1">
    <citation type="submission" date="2020-08" db="EMBL/GenBank/DDBJ databases">
        <title>Genomic Encyclopedia of Type Strains, Phase IV (KMG-IV): sequencing the most valuable type-strain genomes for metagenomic binning, comparative biology and taxonomic classification.</title>
        <authorList>
            <person name="Goeker M."/>
        </authorList>
    </citation>
    <scope>NUCLEOTIDE SEQUENCE [LARGE SCALE GENOMIC DNA]</scope>
    <source>
        <strain evidence="2 3">DSM 24105</strain>
    </source>
</reference>
<proteinExistence type="predicted"/>
<organism evidence="2 3">
    <name type="scientific">Methylobacterium brachythecii</name>
    <dbReference type="NCBI Taxonomy" id="1176177"/>
    <lineage>
        <taxon>Bacteria</taxon>
        <taxon>Pseudomonadati</taxon>
        <taxon>Pseudomonadota</taxon>
        <taxon>Alphaproteobacteria</taxon>
        <taxon>Hyphomicrobiales</taxon>
        <taxon>Methylobacteriaceae</taxon>
        <taxon>Methylobacterium</taxon>
    </lineage>
</organism>